<protein>
    <recommendedName>
        <fullName evidence="4">tRNA pseudouridine synthase D</fullName>
        <ecNumber evidence="4">5.4.99.27</ecNumber>
    </recommendedName>
    <alternativeName>
        <fullName evidence="4">tRNA pseudouridine(13) synthase</fullName>
    </alternativeName>
    <alternativeName>
        <fullName evidence="4">tRNA pseudouridylate synthase D</fullName>
    </alternativeName>
    <alternativeName>
        <fullName evidence="4">tRNA-uridine isomerase D</fullName>
    </alternativeName>
</protein>
<dbReference type="InterPro" id="IPR020103">
    <property type="entry name" value="PsdUridine_synth_cat_dom_sf"/>
</dbReference>
<dbReference type="InterPro" id="IPR043165">
    <property type="entry name" value="TruD_insert_sf"/>
</dbReference>
<dbReference type="HAMAP" id="MF_01082">
    <property type="entry name" value="TruD"/>
    <property type="match status" value="1"/>
</dbReference>
<dbReference type="Gene3D" id="3.30.2350.20">
    <property type="entry name" value="TruD, catalytic domain"/>
    <property type="match status" value="1"/>
</dbReference>
<evidence type="ECO:0000256" key="2">
    <source>
        <dbReference type="ARBA" id="ARBA00022694"/>
    </source>
</evidence>
<evidence type="ECO:0000313" key="7">
    <source>
        <dbReference type="Proteomes" id="UP000320421"/>
    </source>
</evidence>
<dbReference type="Proteomes" id="UP000320421">
    <property type="component" value="Chromosome"/>
</dbReference>
<dbReference type="RefSeq" id="WP_145179606.1">
    <property type="nucleotide sequence ID" value="NZ_CP036266.1"/>
</dbReference>
<name>A0A517PFT1_9PLAN</name>
<evidence type="ECO:0000256" key="3">
    <source>
        <dbReference type="ARBA" id="ARBA00023235"/>
    </source>
</evidence>
<dbReference type="GO" id="GO:0005829">
    <property type="term" value="C:cytosol"/>
    <property type="evidence" value="ECO:0007669"/>
    <property type="project" value="TreeGrafter"/>
</dbReference>
<accession>A0A517PFT1</accession>
<dbReference type="PANTHER" id="PTHR47811">
    <property type="entry name" value="TRNA PSEUDOURIDINE SYNTHASE D"/>
    <property type="match status" value="1"/>
</dbReference>
<dbReference type="InterPro" id="IPR011760">
    <property type="entry name" value="PsdUridine_synth_TruD_insert"/>
</dbReference>
<dbReference type="PROSITE" id="PS01268">
    <property type="entry name" value="UPF0024"/>
    <property type="match status" value="1"/>
</dbReference>
<dbReference type="SUPFAM" id="SSF55120">
    <property type="entry name" value="Pseudouridine synthase"/>
    <property type="match status" value="1"/>
</dbReference>
<dbReference type="Pfam" id="PF01142">
    <property type="entry name" value="TruD"/>
    <property type="match status" value="2"/>
</dbReference>
<gene>
    <name evidence="4 6" type="primary">truD</name>
    <name evidence="6" type="ORF">HG66A1_00060</name>
</gene>
<dbReference type="EMBL" id="CP036266">
    <property type="protein sequence ID" value="QDT18247.1"/>
    <property type="molecule type" value="Genomic_DNA"/>
</dbReference>
<comment type="catalytic activity">
    <reaction evidence="4">
        <text>uridine(13) in tRNA = pseudouridine(13) in tRNA</text>
        <dbReference type="Rhea" id="RHEA:42540"/>
        <dbReference type="Rhea" id="RHEA-COMP:10105"/>
        <dbReference type="Rhea" id="RHEA-COMP:10106"/>
        <dbReference type="ChEBI" id="CHEBI:65314"/>
        <dbReference type="ChEBI" id="CHEBI:65315"/>
        <dbReference type="EC" id="5.4.99.27"/>
    </reaction>
</comment>
<keyword evidence="7" id="KW-1185">Reference proteome</keyword>
<dbReference type="Gene3D" id="3.30.2340.10">
    <property type="entry name" value="TruD, insertion domain"/>
    <property type="match status" value="1"/>
</dbReference>
<evidence type="ECO:0000259" key="5">
    <source>
        <dbReference type="PROSITE" id="PS50984"/>
    </source>
</evidence>
<proteinExistence type="inferred from homology"/>
<organism evidence="6 7">
    <name type="scientific">Gimesia chilikensis</name>
    <dbReference type="NCBI Taxonomy" id="2605989"/>
    <lineage>
        <taxon>Bacteria</taxon>
        <taxon>Pseudomonadati</taxon>
        <taxon>Planctomycetota</taxon>
        <taxon>Planctomycetia</taxon>
        <taxon>Planctomycetales</taxon>
        <taxon>Planctomycetaceae</taxon>
        <taxon>Gimesia</taxon>
    </lineage>
</organism>
<dbReference type="InterPro" id="IPR020119">
    <property type="entry name" value="PsdUridine_synth_TruD_CS"/>
</dbReference>
<dbReference type="GO" id="GO:0031119">
    <property type="term" value="P:tRNA pseudouridine synthesis"/>
    <property type="evidence" value="ECO:0007669"/>
    <property type="project" value="UniProtKB-UniRule"/>
</dbReference>
<dbReference type="EC" id="5.4.99.27" evidence="4"/>
<dbReference type="InterPro" id="IPR001656">
    <property type="entry name" value="PsdUridine_synth_TruD"/>
</dbReference>
<evidence type="ECO:0000256" key="1">
    <source>
        <dbReference type="ARBA" id="ARBA00007953"/>
    </source>
</evidence>
<dbReference type="PANTHER" id="PTHR47811:SF1">
    <property type="entry name" value="TRNA PSEUDOURIDINE SYNTHASE D"/>
    <property type="match status" value="1"/>
</dbReference>
<reference evidence="6 7" key="1">
    <citation type="submission" date="2019-02" db="EMBL/GenBank/DDBJ databases">
        <title>Deep-cultivation of Planctomycetes and their phenomic and genomic characterization uncovers novel biology.</title>
        <authorList>
            <person name="Wiegand S."/>
            <person name="Jogler M."/>
            <person name="Boedeker C."/>
            <person name="Pinto D."/>
            <person name="Vollmers J."/>
            <person name="Rivas-Marin E."/>
            <person name="Kohn T."/>
            <person name="Peeters S.H."/>
            <person name="Heuer A."/>
            <person name="Rast P."/>
            <person name="Oberbeckmann S."/>
            <person name="Bunk B."/>
            <person name="Jeske O."/>
            <person name="Meyerdierks A."/>
            <person name="Storesund J.E."/>
            <person name="Kallscheuer N."/>
            <person name="Luecker S."/>
            <person name="Lage O.M."/>
            <person name="Pohl T."/>
            <person name="Merkel B.J."/>
            <person name="Hornburger P."/>
            <person name="Mueller R.-W."/>
            <person name="Bruemmer F."/>
            <person name="Labrenz M."/>
            <person name="Spormann A.M."/>
            <person name="Op den Camp H."/>
            <person name="Overmann J."/>
            <person name="Amann R."/>
            <person name="Jetten M.S.M."/>
            <person name="Mascher T."/>
            <person name="Medema M.H."/>
            <person name="Devos D.P."/>
            <person name="Kaster A.-K."/>
            <person name="Ovreas L."/>
            <person name="Rohde M."/>
            <person name="Galperin M.Y."/>
            <person name="Jogler C."/>
        </authorList>
    </citation>
    <scope>NUCLEOTIDE SEQUENCE [LARGE SCALE GENOMIC DNA]</scope>
    <source>
        <strain evidence="6 7">HG66A1</strain>
    </source>
</reference>
<dbReference type="PROSITE" id="PS50984">
    <property type="entry name" value="TRUD"/>
    <property type="match status" value="1"/>
</dbReference>
<evidence type="ECO:0000313" key="6">
    <source>
        <dbReference type="EMBL" id="QDT18247.1"/>
    </source>
</evidence>
<comment type="function">
    <text evidence="4">Responsible for synthesis of pseudouridine from uracil-13 in transfer RNAs.</text>
</comment>
<feature type="active site" description="Nucleophile" evidence="4">
    <location>
        <position position="83"/>
    </location>
</feature>
<dbReference type="InterPro" id="IPR042214">
    <property type="entry name" value="TruD_catalytic"/>
</dbReference>
<dbReference type="GO" id="GO:0160150">
    <property type="term" value="F:tRNA pseudouridine(13) synthase activity"/>
    <property type="evidence" value="ECO:0007669"/>
    <property type="project" value="UniProtKB-EC"/>
</dbReference>
<dbReference type="GO" id="GO:0003723">
    <property type="term" value="F:RNA binding"/>
    <property type="evidence" value="ECO:0007669"/>
    <property type="project" value="InterPro"/>
</dbReference>
<dbReference type="AlphaFoldDB" id="A0A517PFT1"/>
<dbReference type="OrthoDB" id="1550679at2"/>
<keyword evidence="3 4" id="KW-0413">Isomerase</keyword>
<feature type="domain" description="TRUD" evidence="5">
    <location>
        <begin position="158"/>
        <end position="310"/>
    </location>
</feature>
<dbReference type="InterPro" id="IPR050170">
    <property type="entry name" value="TruD_pseudoU_synthase"/>
</dbReference>
<evidence type="ECO:0000256" key="4">
    <source>
        <dbReference type="HAMAP-Rule" id="MF_01082"/>
    </source>
</evidence>
<keyword evidence="2 4" id="KW-0819">tRNA processing</keyword>
<sequence length="356" mass="39925">MSESEIETLPFLTPDLPGIGGQLKQTPEDFVVDEIPVYEPTGAGEHLFLWIEKRDVSAPYLVKNLARILQINPRDIGVAGLKDRFAVTRQYVSVPAACEPLVETFEFTGIQILKATRHENKLKTGHLKGNRFSIIVRDTEDNAFDKAQAIQEQIAQTGFPNYYGAQRMGRDNETFDMGLKLLQGKRVPGKYMRNKALKRLALSAVQSALFNRALANRILAGQQQTVQMGDVMQVCASGGLFIVEDVAAEQQRFDQEETMITGPLFGPKMKQPTQETSAQEQQVLNDFGLEPDLFNRYKKLTAGTRRPYLIRPEALQLEPTENGVRFEFTLPSGVYATMLLREFMKTELAGDTTETS</sequence>
<comment type="similarity">
    <text evidence="1 4">Belongs to the pseudouridine synthase TruD family.</text>
</comment>